<gene>
    <name evidence="3" type="ORF">LMG3431_00067</name>
</gene>
<dbReference type="InterPro" id="IPR027417">
    <property type="entry name" value="P-loop_NTPase"/>
</dbReference>
<dbReference type="Gene3D" id="3.40.50.300">
    <property type="entry name" value="P-loop containing nucleotide triphosphate hydrolases"/>
    <property type="match status" value="1"/>
</dbReference>
<organism evidence="3 4">
    <name type="scientific">Achromobacter pestifer</name>
    <dbReference type="NCBI Taxonomy" id="1353889"/>
    <lineage>
        <taxon>Bacteria</taxon>
        <taxon>Pseudomonadati</taxon>
        <taxon>Pseudomonadota</taxon>
        <taxon>Betaproteobacteria</taxon>
        <taxon>Burkholderiales</taxon>
        <taxon>Alcaligenaceae</taxon>
        <taxon>Achromobacter</taxon>
    </lineage>
</organism>
<dbReference type="RefSeq" id="WP_217481421.1">
    <property type="nucleotide sequence ID" value="NZ_CADIJX010000001.1"/>
</dbReference>
<dbReference type="SUPFAM" id="SSF52540">
    <property type="entry name" value="P-loop containing nucleoside triphosphate hydrolases"/>
    <property type="match status" value="1"/>
</dbReference>
<sequence length="1450" mass="158683">MAKRNRDDFKKGTVLQIAKRAGWLCSFPTCHKPTVGATSDDEGEINIGTAAHICAAAPGGPRYDETMSPEERSSVKNGIWMCRDHGKAIDSTDPEFTVGRLREWKKQAENESWRRVLRNEAAAGQADTTNPQLAERIRIAAEADLNVFRKTAKWPSTSVVLTLEVEGFDQPATTSALAGAVTSLDDLILVAPPGMGKTTTLFQIAEGVLLANGKGMPLVVPLGDWATEDETILGSILKRPAFRGITEDDFRAAAAQSGIVLLLDGWNELDIQARTRARVQVATLKAELPKLGLIISTRRQALDVPFDGTRVDLLPLNEGQQMQIAVAMRGDAGAKIVDQAWRTAGVRELVTIPLYLTTLLSLPENAPFPTTKEEVLRHFVAAHEEEASHAEALYAVAQGFQQDYLDGLAVFATRTASTIADKDARRSISETANILAEDGQITIKAQPDAVLNVLVDNHMLMRAGDTPGYSFQHQQFQEWYASHSVERRIIAEVDDPKGRERLKADIFNLPAWEEPILFAVERLARGDEHQQAACGKAIVAAFEVDPILAAEMIFRSTAEVWSQIAAIQGLVARWHAPGKVDRAVRFMLTSGRSEFLDVVWPLVTDENEQISLKALRNCRRFRPSILGKDAEMKIRVLSPHVRTVLLSEMASHSGMDGLDLASSIAKNDPDPGVQASVVDALLFRRADRHMAAVLQSASDKTFDLIVRKGPIDEVDDEQVKKGVLAARKRQAADGTSDDDRLRAIVYAQGSEDRSAELTEIISTMKIEQRQDAKVQLIYEARHRYLSAVAEGLLARIRASRTLFYGADDILASAGYALEEGLLLELALSHSGSHDGRADAAASVLGPIAVGRMVDKFLDTGARVRVGGKFDQAAREIYFGLQNRITHVPGTSLVAAVLARSAQANNEEMTRLAELLSRYPDGDTEHGRPFDAAALAAIQGLVEDWGSRMLASGDATRRQKARIGTLASHAPSADLLPVLKQLLDDNLRRFRALREEAKAAGWRQGDASNGARQPMTHEYQRAFLAIKSPATAAMMQEYLKDEHFGELAAQVLADQWRTANEPAKDKRFLFGLDFSVVEGKRAARAADPDATSAEAETIFAAIESLIVDGATDEQNRLAVGLGIVASRLPHGQRNNTIQKLIALAPRRARSDLLLSLVLSGEELDIKIVAGGISETLEAAKTEPWILTQSDGYELTHWLRLLPFVNRPIEALAIVRDMPPAQREPRFLEEMVGALAHSPSGETEEVLFRLAEEDPRFYLNKRWRTTAVQFGTPSSARQIVNLTASGVLDQTSDARHLAPELAGLIATHPDLRSHVYNLLDSPPVPGLPILARAVAEAPDEDGVLLLIKLEPTLKMTFVSWRTIERLVTEHEPASDWAGAYNVIPVPADSLRKRLLSMTTDGGPADAAARLLRQIDWIWDECGMPEAEPRHPDLASGKPWPIMQPDPGATADG</sequence>
<protein>
    <recommendedName>
        <fullName evidence="2">NACHT C-terminal Alpha/Beta 2 domain-containing protein</fullName>
    </recommendedName>
</protein>
<evidence type="ECO:0000313" key="3">
    <source>
        <dbReference type="EMBL" id="CAB3624786.1"/>
    </source>
</evidence>
<dbReference type="Proteomes" id="UP000494108">
    <property type="component" value="Unassembled WGS sequence"/>
</dbReference>
<dbReference type="Pfam" id="PF22726">
    <property type="entry name" value="NCAB2"/>
    <property type="match status" value="1"/>
</dbReference>
<evidence type="ECO:0000256" key="1">
    <source>
        <dbReference type="SAM" id="MobiDB-lite"/>
    </source>
</evidence>
<reference evidence="3 4" key="1">
    <citation type="submission" date="2020-04" db="EMBL/GenBank/DDBJ databases">
        <authorList>
            <person name="De Canck E."/>
        </authorList>
    </citation>
    <scope>NUCLEOTIDE SEQUENCE [LARGE SCALE GENOMIC DNA]</scope>
    <source>
        <strain evidence="3 4">LMG 3431</strain>
    </source>
</reference>
<proteinExistence type="predicted"/>
<dbReference type="EMBL" id="CADIJX010000001">
    <property type="protein sequence ID" value="CAB3624786.1"/>
    <property type="molecule type" value="Genomic_DNA"/>
</dbReference>
<evidence type="ECO:0000313" key="4">
    <source>
        <dbReference type="Proteomes" id="UP000494108"/>
    </source>
</evidence>
<feature type="region of interest" description="Disordered" evidence="1">
    <location>
        <begin position="1425"/>
        <end position="1450"/>
    </location>
</feature>
<feature type="domain" description="NACHT C-terminal Alpha/Beta 2" evidence="2">
    <location>
        <begin position="1360"/>
        <end position="1438"/>
    </location>
</feature>
<name>A0A6S6YIB5_9BURK</name>
<keyword evidence="4" id="KW-1185">Reference proteome</keyword>
<dbReference type="InterPro" id="IPR054732">
    <property type="entry name" value="NCAB2"/>
</dbReference>
<evidence type="ECO:0000259" key="2">
    <source>
        <dbReference type="Pfam" id="PF22726"/>
    </source>
</evidence>
<accession>A0A6S6YIB5</accession>